<dbReference type="InterPro" id="IPR006935">
    <property type="entry name" value="Helicase/UvrB_N"/>
</dbReference>
<protein>
    <recommendedName>
        <fullName evidence="4">Helicase C-terminal domain-containing protein</fullName>
    </recommendedName>
</protein>
<dbReference type="Gene3D" id="3.40.50.150">
    <property type="entry name" value="Vaccinia Virus protein VP39"/>
    <property type="match status" value="1"/>
</dbReference>
<dbReference type="GO" id="GO:0016787">
    <property type="term" value="F:hydrolase activity"/>
    <property type="evidence" value="ECO:0007669"/>
    <property type="project" value="InterPro"/>
</dbReference>
<dbReference type="SUPFAM" id="SSF52540">
    <property type="entry name" value="P-loop containing nucleoside triphosphate hydrolases"/>
    <property type="match status" value="2"/>
</dbReference>
<evidence type="ECO:0000256" key="3">
    <source>
        <dbReference type="SAM" id="Coils"/>
    </source>
</evidence>
<name>A0AAD3WYD6_PHODD</name>
<dbReference type="InterPro" id="IPR029063">
    <property type="entry name" value="SAM-dependent_MTases_sf"/>
</dbReference>
<accession>A0AAD3WYD6</accession>
<dbReference type="Pfam" id="PF00271">
    <property type="entry name" value="Helicase_C"/>
    <property type="match status" value="1"/>
</dbReference>
<dbReference type="Proteomes" id="UP000480943">
    <property type="component" value="Unassembled WGS sequence"/>
</dbReference>
<keyword evidence="3" id="KW-0175">Coiled coil</keyword>
<evidence type="ECO:0000256" key="1">
    <source>
        <dbReference type="ARBA" id="ARBA00022603"/>
    </source>
</evidence>
<dbReference type="SMART" id="SM00490">
    <property type="entry name" value="HELICc"/>
    <property type="match status" value="1"/>
</dbReference>
<reference evidence="5 6" key="1">
    <citation type="submission" date="2019-09" db="EMBL/GenBank/DDBJ databases">
        <title>Photobacterium damselae subsp. damselae CDC-2227-81, a human clinical isolate.</title>
        <authorList>
            <person name="Osorio C.R."/>
        </authorList>
    </citation>
    <scope>NUCLEOTIDE SEQUENCE [LARGE SCALE GENOMIC DNA]</scope>
    <source>
        <strain evidence="5 6">CDC-2227-81</strain>
    </source>
</reference>
<dbReference type="GO" id="GO:0032259">
    <property type="term" value="P:methylation"/>
    <property type="evidence" value="ECO:0007669"/>
    <property type="project" value="UniProtKB-KW"/>
</dbReference>
<dbReference type="SMART" id="SM00487">
    <property type="entry name" value="DEXDc"/>
    <property type="match status" value="1"/>
</dbReference>
<feature type="coiled-coil region" evidence="3">
    <location>
        <begin position="960"/>
        <end position="1004"/>
    </location>
</feature>
<dbReference type="InterPro" id="IPR027417">
    <property type="entry name" value="P-loop_NTPase"/>
</dbReference>
<sequence length="1713" mass="192078">MFSNLGISAQSSNIQTIVYGSGQTALFFGDEEDLNRFTDRYNSTHKKDYILTAAKDFLLSSALIMPTTFTQRFKANVCALNVLKTLRSRNSAATRSEQEKLATYCGWGAVASVFDEANEKEKSKRAQLKAIMTNSEYASARKSTTNAFYTPYYLSKALFEGLQNSGFKSGNIVDPCAGVGGIINAMPRNTLNDSNITLVELDGISSEILEHLYPSAKLYAETGFESLQFKSNTDLAILNPPFGSDKVFDANNSELSGLTIHNYFMNKSASLLRDGGLMVAIVTTSFLDAKNNKARTLLAKKGHIVSAIRLPIECFKEHSGANASVDVILFKRDSNINGYANWIDTQPAFTATGEQYQINNYFVANPDHVLGEMISTGNFCGKGIQCTNNSNDLIGDIQAAVNSMFPADIYQESNIVCDVQQNYVDAVFPIFTDVSTTDYIEVNGFTVNAKGQVCRRLADNENNEFMFEVCQEIKGKRADRIKAMIPIKQNLAKLLEQERRNSITDAELDVTRLELNNAYDAFVSKFGFISESTNKRAFGCDPAYPNITALESGFEAGVTKDQAKRLGIEPVSPKAEKAAIFSVRVVEPFKLPDVADTALDALWITYSATHTIDLNKISSMCRKPLTEVKSELLGSVIFKDPTSNLYVFADSYLSGDVKTKLEIATEYAKIDDHFLANIEALKKVQPQEIQAVDIKVDMNAGWLPKDVVCQFIGETLNANTVEAEYALGLWNINIYGVPYVNDTQRFGIDKYPSTKIIKRMMQGKNLIVTYTIDGERFVDKDATVQVEGIAAEIRTLWDEWIWKCETRRQELQELYNERFNRFVKPSYDGSMLELPDMNMSIKLRKHQLTCVRRALEQPTLLADISVGGGKTFIIATTCHEWHRLGLKKRTAVVIPNHLVEQMAREWLLLYPTEKLLVLSPDDMSAKNRIATLNRIKTGASIVIIPQSTFKAIPLPLNKEKELLEDEINACRDALTTLSKKKFSVKAIEKNINNLEFRLQTLANRSAKTTMLDFEELDFDSIIVDEAHAYKNLSFHTVALSGVRGLGNPAGSQTAFDLYCKCRFLCDKYDHAGIMFSTGTPISNSIAEIYTMQRFLDFKNLNSLGLHHLDAWANLYASVTSEFEISASGTGFKPTTRLRAFNNLPELSAMYGCIAETVTASELNNYLPVLDGGYPLIPPVNGGKPETIFVDPSEEQKRFIDSLADRAKNFNNSPVDNDNMLLVMYHARCASLDMRILDSTAPANANSKVNACADKVLELYKKHEKDKGTQIVFCDLSVPSKEKKRLAAKVTELTEKADQGDEQALIELDKIGFDQVEAVKSNFSVYDDLKAELLKRGIPEIEVAFAQDYKTTNAKNELHLQLNSGIKRVVIASTTLLGTGANVNKKAVAVHMLDPTYRPADMEQRAGRVIRQANSLYEADPANFKVNVIYYATRNSLDSFLYQTLENKSRWIEAFRTSKIDERTLSDVSSDSLTFAEIKAEVSGNPLILEHLQLGKQISKLEVQQRRHTQQQHQYEDSLTKNEKLKTHLENVISDIQLDIEDYNKVKGVDGSFTTANYNCNVFTARKEASAHLYNKWLDFLYQTSYSSHDIESEIVLTLAGFNVNFEKESNWNRNIYTMNVTGRTNYSLELKDVTEIKLMNLVMSVLNGLTSTLKYNEKRYIEAEKNIETSKSSIGKDFAYMDELISAKKRMIEVERQLMSIQDEELEPEQKAA</sequence>
<keyword evidence="2" id="KW-0808">Transferase</keyword>
<gene>
    <name evidence="5" type="ORF">F6450_02300</name>
</gene>
<proteinExistence type="predicted"/>
<feature type="domain" description="Helicase C-terminal" evidence="4">
    <location>
        <begin position="1288"/>
        <end position="1462"/>
    </location>
</feature>
<dbReference type="RefSeq" id="WP_106339308.1">
    <property type="nucleotide sequence ID" value="NZ_PVXI01000055.1"/>
</dbReference>
<dbReference type="InterPro" id="IPR001650">
    <property type="entry name" value="Helicase_C-like"/>
</dbReference>
<dbReference type="Gene3D" id="3.40.50.300">
    <property type="entry name" value="P-loop containing nucleotide triphosphate hydrolases"/>
    <property type="match status" value="2"/>
</dbReference>
<keyword evidence="1" id="KW-0489">Methyltransferase</keyword>
<dbReference type="GO" id="GO:0008168">
    <property type="term" value="F:methyltransferase activity"/>
    <property type="evidence" value="ECO:0007669"/>
    <property type="project" value="UniProtKB-KW"/>
</dbReference>
<dbReference type="PANTHER" id="PTHR41313">
    <property type="entry name" value="ADENINE-SPECIFIC METHYLTRANSFERASE"/>
    <property type="match status" value="1"/>
</dbReference>
<evidence type="ECO:0000313" key="6">
    <source>
        <dbReference type="Proteomes" id="UP000480943"/>
    </source>
</evidence>
<dbReference type="Pfam" id="PF04851">
    <property type="entry name" value="ResIII"/>
    <property type="match status" value="1"/>
</dbReference>
<dbReference type="InterPro" id="IPR002052">
    <property type="entry name" value="DNA_methylase_N6_adenine_CS"/>
</dbReference>
<comment type="caution">
    <text evidence="5">The sequence shown here is derived from an EMBL/GenBank/DDBJ whole genome shotgun (WGS) entry which is preliminary data.</text>
</comment>
<dbReference type="GO" id="GO:0005524">
    <property type="term" value="F:ATP binding"/>
    <property type="evidence" value="ECO:0007669"/>
    <property type="project" value="InterPro"/>
</dbReference>
<evidence type="ECO:0000256" key="2">
    <source>
        <dbReference type="ARBA" id="ARBA00022679"/>
    </source>
</evidence>
<dbReference type="GO" id="GO:0003677">
    <property type="term" value="F:DNA binding"/>
    <property type="evidence" value="ECO:0007669"/>
    <property type="project" value="InterPro"/>
</dbReference>
<dbReference type="PRINTS" id="PR00507">
    <property type="entry name" value="N12N6MTFRASE"/>
</dbReference>
<organism evidence="5 6">
    <name type="scientific">Photobacterium damselae subsp. damselae</name>
    <name type="common">Listonella damsela</name>
    <dbReference type="NCBI Taxonomy" id="85581"/>
    <lineage>
        <taxon>Bacteria</taxon>
        <taxon>Pseudomonadati</taxon>
        <taxon>Pseudomonadota</taxon>
        <taxon>Gammaproteobacteria</taxon>
        <taxon>Vibrionales</taxon>
        <taxon>Vibrionaceae</taxon>
        <taxon>Photobacterium</taxon>
    </lineage>
</organism>
<dbReference type="SUPFAM" id="SSF53335">
    <property type="entry name" value="S-adenosyl-L-methionine-dependent methyltransferases"/>
    <property type="match status" value="1"/>
</dbReference>
<dbReference type="InterPro" id="IPR052933">
    <property type="entry name" value="DNA_Protect_Modify"/>
</dbReference>
<dbReference type="PROSITE" id="PS00092">
    <property type="entry name" value="N6_MTASE"/>
    <property type="match status" value="1"/>
</dbReference>
<dbReference type="PROSITE" id="PS51194">
    <property type="entry name" value="HELICASE_CTER"/>
    <property type="match status" value="1"/>
</dbReference>
<dbReference type="EMBL" id="VZUQ01000023">
    <property type="protein sequence ID" value="KAB1184347.1"/>
    <property type="molecule type" value="Genomic_DNA"/>
</dbReference>
<dbReference type="PANTHER" id="PTHR41313:SF1">
    <property type="entry name" value="DNA METHYLASE ADENINE-SPECIFIC DOMAIN-CONTAINING PROTEIN"/>
    <property type="match status" value="1"/>
</dbReference>
<evidence type="ECO:0000259" key="4">
    <source>
        <dbReference type="PROSITE" id="PS51194"/>
    </source>
</evidence>
<dbReference type="InterPro" id="IPR014001">
    <property type="entry name" value="Helicase_ATP-bd"/>
</dbReference>
<evidence type="ECO:0000313" key="5">
    <source>
        <dbReference type="EMBL" id="KAB1184347.1"/>
    </source>
</evidence>